<accession>A0A7J7ZXE1</accession>
<feature type="region of interest" description="Disordered" evidence="1">
    <location>
        <begin position="80"/>
        <end position="103"/>
    </location>
</feature>
<name>A0A7J7ZXE1_MYOMY</name>
<gene>
    <name evidence="2" type="ORF">mMyoMyo1_009740</name>
</gene>
<proteinExistence type="predicted"/>
<comment type="caution">
    <text evidence="2">The sequence shown here is derived from an EMBL/GenBank/DDBJ whole genome shotgun (WGS) entry which is preliminary data.</text>
</comment>
<dbReference type="AlphaFoldDB" id="A0A7J7ZXE1"/>
<protein>
    <submittedName>
        <fullName evidence="2">Uncharacterized protein</fullName>
    </submittedName>
</protein>
<dbReference type="Proteomes" id="UP000527355">
    <property type="component" value="Unassembled WGS sequence"/>
</dbReference>
<sequence>MCLRRSRSASRMKGILSVSLSSFQRLPSRLEISALCMSGDCSMILRLSICDHTMKAFMGRLMCPLGVLHQLGSSALPPVEAVEPGVGDEAMPSSRPAPESELSPASSASVFSALFVCCTMAPARRAPTRAHSLAAAAARSPGPPGRAHAEREDARGGRAGPSTPGRGGRWARGKSPKAEGKESCASCRGVIVPRLDPQGTLSPGHLDFPWSQGQVNRPLFSKVCAQGGFVPWKDLYPPPPFPSEFYHPSRFSSSVICLLAKPSV</sequence>
<feature type="compositionally biased region" description="Low complexity" evidence="1">
    <location>
        <begin position="92"/>
        <end position="103"/>
    </location>
</feature>
<feature type="compositionally biased region" description="Low complexity" evidence="1">
    <location>
        <begin position="131"/>
        <end position="140"/>
    </location>
</feature>
<feature type="region of interest" description="Disordered" evidence="1">
    <location>
        <begin position="131"/>
        <end position="180"/>
    </location>
</feature>
<reference evidence="2 3" key="1">
    <citation type="journal article" date="2020" name="Nature">
        <title>Six reference-quality genomes reveal evolution of bat adaptations.</title>
        <authorList>
            <person name="Jebb D."/>
            <person name="Huang Z."/>
            <person name="Pippel M."/>
            <person name="Hughes G.M."/>
            <person name="Lavrichenko K."/>
            <person name="Devanna P."/>
            <person name="Winkler S."/>
            <person name="Jermiin L.S."/>
            <person name="Skirmuntt E.C."/>
            <person name="Katzourakis A."/>
            <person name="Burkitt-Gray L."/>
            <person name="Ray D.A."/>
            <person name="Sullivan K.A.M."/>
            <person name="Roscito J.G."/>
            <person name="Kirilenko B.M."/>
            <person name="Davalos L.M."/>
            <person name="Corthals A.P."/>
            <person name="Power M.L."/>
            <person name="Jones G."/>
            <person name="Ransome R.D."/>
            <person name="Dechmann D.K.N."/>
            <person name="Locatelli A.G."/>
            <person name="Puechmaille S.J."/>
            <person name="Fedrigo O."/>
            <person name="Jarvis E.D."/>
            <person name="Hiller M."/>
            <person name="Vernes S.C."/>
            <person name="Myers E.W."/>
            <person name="Teeling E.C."/>
        </authorList>
    </citation>
    <scope>NUCLEOTIDE SEQUENCE [LARGE SCALE GENOMIC DNA]</scope>
    <source>
        <strain evidence="2">MMyoMyo1</strain>
        <tissue evidence="2">Flight muscle</tissue>
    </source>
</reference>
<evidence type="ECO:0000313" key="3">
    <source>
        <dbReference type="Proteomes" id="UP000527355"/>
    </source>
</evidence>
<dbReference type="EMBL" id="JABWUV010000002">
    <property type="protein sequence ID" value="KAF6378844.1"/>
    <property type="molecule type" value="Genomic_DNA"/>
</dbReference>
<organism evidence="2 3">
    <name type="scientific">Myotis myotis</name>
    <name type="common">Greater mouse-eared bat</name>
    <name type="synonym">Vespertilio myotis</name>
    <dbReference type="NCBI Taxonomy" id="51298"/>
    <lineage>
        <taxon>Eukaryota</taxon>
        <taxon>Metazoa</taxon>
        <taxon>Chordata</taxon>
        <taxon>Craniata</taxon>
        <taxon>Vertebrata</taxon>
        <taxon>Euteleostomi</taxon>
        <taxon>Mammalia</taxon>
        <taxon>Eutheria</taxon>
        <taxon>Laurasiatheria</taxon>
        <taxon>Chiroptera</taxon>
        <taxon>Yangochiroptera</taxon>
        <taxon>Vespertilionidae</taxon>
        <taxon>Myotis</taxon>
    </lineage>
</organism>
<keyword evidence="3" id="KW-1185">Reference proteome</keyword>
<feature type="compositionally biased region" description="Basic and acidic residues" evidence="1">
    <location>
        <begin position="147"/>
        <end position="156"/>
    </location>
</feature>
<evidence type="ECO:0000256" key="1">
    <source>
        <dbReference type="SAM" id="MobiDB-lite"/>
    </source>
</evidence>
<evidence type="ECO:0000313" key="2">
    <source>
        <dbReference type="EMBL" id="KAF6378844.1"/>
    </source>
</evidence>